<feature type="coiled-coil region" evidence="1">
    <location>
        <begin position="368"/>
        <end position="419"/>
    </location>
</feature>
<keyword evidence="1" id="KW-0175">Coiled coil</keyword>
<sequence>MNGVRRFLGTATASSSSPPPATIETQIPPFATVDSGPSWPPSSPTTAVPLTAALNFKKDLSRQRTRHIDGEPGRTSLDSPLRQSTDLPPSLAPSSSRVVPQRLALRKSVVKSQSISSDADWKRSSGASSSSGTSTTRDELLLSLLASQAVVDSRDFDILSSEQIDDLSKEHQLLTVRLEAMTKKVALETKIRDAAASLAKVNTTHKKSSKQTDEQLEAANKRVDAAQRDLWRVAERAHEVHRRLLEHRAGVLSYSVRSMEKKIGGNTNGTSEDSGYDSSNLMSPTTSSMTGFSSSSRKARFDGLHLFAGHADTIVPRRQLSPEAAAAEITLLEEKLKAATESLTAAGKKQVEMTRELSLLRLEKDEVETLMGMDLQNAEEKIKALEREVPRLEEMDLEVRELREEKVAWEEEKARLEEQGTHVDLLRTRLQEAESSRDGASAGSAQELAESRRLLQEKDEEIRQLTMQWHTEREVWKRQKAEAEDEKMDDLARLQQEMDAVREEDSRALQDAHSELDAGLDALGTLVKDHGIVLFSRDSSLQVILSSVSAHLDAVHKKLEAHTRAESEWDTVRRKLEEDVRTGLDKREALARDLELARHERDDTRNETRSVERSNVTLEVPNPASPIAPSSGSDDRTTQILRPLWNVLPSPEARAAKFSNSRQFRTGSPTSQQNGSSKPVASLSELDVRSLKSLYDSTKQPMSPVVGSGDFSLEAFATRVQALIQDDRALIERLVRFAQAHDLLKKNAERAQKLAQEGNTALETYQKQVRTLEERNMTMAAKQAALLEELQQLQSSLDRIESEKRDVEMLAAEQAETCRQLTEANNTLSARTLTLAEEAASAPEMVRKQLEGQLSETRAALEAAQDEVEGMRMSEQSQMKTLLDELNSMQKENEVLRSQLRARK</sequence>
<protein>
    <recommendedName>
        <fullName evidence="3">Up-regulated during septation protein 1 domain-containing protein</fullName>
    </recommendedName>
</protein>
<evidence type="ECO:0000259" key="3">
    <source>
        <dbReference type="Pfam" id="PF15456"/>
    </source>
</evidence>
<feature type="compositionally biased region" description="Basic and acidic residues" evidence="2">
    <location>
        <begin position="59"/>
        <end position="72"/>
    </location>
</feature>
<evidence type="ECO:0000313" key="5">
    <source>
        <dbReference type="Proteomes" id="UP000775547"/>
    </source>
</evidence>
<feature type="domain" description="Up-regulated during septation protein 1" evidence="3">
    <location>
        <begin position="143"/>
        <end position="254"/>
    </location>
</feature>
<feature type="compositionally biased region" description="Basic and acidic residues" evidence="2">
    <location>
        <begin position="598"/>
        <end position="612"/>
    </location>
</feature>
<feature type="compositionally biased region" description="Low complexity" evidence="2">
    <location>
        <begin position="283"/>
        <end position="294"/>
    </location>
</feature>
<dbReference type="EMBL" id="JABCKV010000001">
    <property type="protein sequence ID" value="KAG5648765.1"/>
    <property type="molecule type" value="Genomic_DNA"/>
</dbReference>
<reference evidence="4" key="1">
    <citation type="submission" date="2020-07" db="EMBL/GenBank/DDBJ databases">
        <authorList>
            <person name="Nieuwenhuis M."/>
            <person name="Van De Peppel L.J.J."/>
        </authorList>
    </citation>
    <scope>NUCLEOTIDE SEQUENCE</scope>
    <source>
        <strain evidence="4">AP01</strain>
        <tissue evidence="4">Mycelium</tissue>
    </source>
</reference>
<dbReference type="Proteomes" id="UP000775547">
    <property type="component" value="Unassembled WGS sequence"/>
</dbReference>
<feature type="region of interest" description="Disordered" evidence="2">
    <location>
        <begin position="657"/>
        <end position="683"/>
    </location>
</feature>
<keyword evidence="5" id="KW-1185">Reference proteome</keyword>
<feature type="region of interest" description="Disordered" evidence="2">
    <location>
        <begin position="1"/>
        <end position="47"/>
    </location>
</feature>
<feature type="region of interest" description="Disordered" evidence="2">
    <location>
        <begin position="598"/>
        <end position="636"/>
    </location>
</feature>
<feature type="coiled-coil region" evidence="1">
    <location>
        <begin position="209"/>
        <end position="236"/>
    </location>
</feature>
<proteinExistence type="predicted"/>
<feature type="coiled-coil region" evidence="1">
    <location>
        <begin position="748"/>
        <end position="813"/>
    </location>
</feature>
<gene>
    <name evidence="4" type="ORF">DXG03_000113</name>
</gene>
<dbReference type="OrthoDB" id="5569911at2759"/>
<evidence type="ECO:0000313" key="4">
    <source>
        <dbReference type="EMBL" id="KAG5648765.1"/>
    </source>
</evidence>
<feature type="coiled-coil region" evidence="1">
    <location>
        <begin position="847"/>
        <end position="899"/>
    </location>
</feature>
<evidence type="ECO:0000256" key="1">
    <source>
        <dbReference type="SAM" id="Coils"/>
    </source>
</evidence>
<dbReference type="Pfam" id="PF15456">
    <property type="entry name" value="Uds1"/>
    <property type="match status" value="1"/>
</dbReference>
<comment type="caution">
    <text evidence="4">The sequence shown here is derived from an EMBL/GenBank/DDBJ whole genome shotgun (WGS) entry which is preliminary data.</text>
</comment>
<feature type="compositionally biased region" description="Polar residues" evidence="2">
    <location>
        <begin position="76"/>
        <end position="98"/>
    </location>
</feature>
<dbReference type="AlphaFoldDB" id="A0A9P7KHG0"/>
<name>A0A9P7KHG0_9AGAR</name>
<feature type="compositionally biased region" description="Polar residues" evidence="2">
    <location>
        <begin position="658"/>
        <end position="679"/>
    </location>
</feature>
<dbReference type="InterPro" id="IPR029191">
    <property type="entry name" value="Uds1"/>
</dbReference>
<feature type="region of interest" description="Disordered" evidence="2">
    <location>
        <begin position="59"/>
        <end position="99"/>
    </location>
</feature>
<feature type="coiled-coil region" evidence="1">
    <location>
        <begin position="448"/>
        <end position="511"/>
    </location>
</feature>
<reference evidence="4" key="2">
    <citation type="submission" date="2021-10" db="EMBL/GenBank/DDBJ databases">
        <title>Phylogenomics reveals ancestral predisposition of the termite-cultivated fungus Termitomyces towards a domesticated lifestyle.</title>
        <authorList>
            <person name="Auxier B."/>
            <person name="Grum-Grzhimaylo A."/>
            <person name="Cardenas M.E."/>
            <person name="Lodge J.D."/>
            <person name="Laessoe T."/>
            <person name="Pedersen O."/>
            <person name="Smith M.E."/>
            <person name="Kuyper T.W."/>
            <person name="Franco-Molano E.A."/>
            <person name="Baroni T.J."/>
            <person name="Aanen D.K."/>
        </authorList>
    </citation>
    <scope>NUCLEOTIDE SEQUENCE</scope>
    <source>
        <strain evidence="4">AP01</strain>
        <tissue evidence="4">Mycelium</tissue>
    </source>
</reference>
<organism evidence="4 5">
    <name type="scientific">Asterophora parasitica</name>
    <dbReference type="NCBI Taxonomy" id="117018"/>
    <lineage>
        <taxon>Eukaryota</taxon>
        <taxon>Fungi</taxon>
        <taxon>Dikarya</taxon>
        <taxon>Basidiomycota</taxon>
        <taxon>Agaricomycotina</taxon>
        <taxon>Agaricomycetes</taxon>
        <taxon>Agaricomycetidae</taxon>
        <taxon>Agaricales</taxon>
        <taxon>Tricholomatineae</taxon>
        <taxon>Lyophyllaceae</taxon>
        <taxon>Asterophora</taxon>
    </lineage>
</organism>
<evidence type="ECO:0000256" key="2">
    <source>
        <dbReference type="SAM" id="MobiDB-lite"/>
    </source>
</evidence>
<accession>A0A9P7KHG0</accession>
<feature type="compositionally biased region" description="Polar residues" evidence="2">
    <location>
        <begin position="268"/>
        <end position="282"/>
    </location>
</feature>
<feature type="region of interest" description="Disordered" evidence="2">
    <location>
        <begin position="261"/>
        <end position="294"/>
    </location>
</feature>